<accession>A0A1C5JGK1</accession>
<dbReference type="Proteomes" id="UP000198217">
    <property type="component" value="Chromosome I"/>
</dbReference>
<evidence type="ECO:0000313" key="2">
    <source>
        <dbReference type="Proteomes" id="UP000198217"/>
    </source>
</evidence>
<name>A0A1C5JGK1_9ACTN</name>
<sequence length="365" mass="39003">MATARKNTTARTATATETAAAKLAEARALLATREAAQETAEETHAELVGRLTRGDESVSALDLLTAEAEIARLGYLIEAAKRAVPAAERELDKAEAIDNPTLARWLAERIEADGFAFGLYGMQVRVTTDKPSEPGVYLSQSNATKVNQSTGLMSGRVNLRVITPNRATIDGGAILAGLAAVDRERVADQVQGLASLSPEGVSVTVDITNLKPSLPTLPEEINARHVEDLASTLAQSIARRGGTVKHDSGNPLYDMTVNRINWTLGECSVTKQVRDGDKVSRTIRAEINLTTKHYRPDQVAEYTDAAVAALVDEFAAGVGRIKAARVMSRNGTVEDAKPGQEFSNRAHKTEVRLVVRVEAAAQVAG</sequence>
<keyword evidence="2" id="KW-1185">Reference proteome</keyword>
<evidence type="ECO:0000313" key="1">
    <source>
        <dbReference type="EMBL" id="SCG69618.1"/>
    </source>
</evidence>
<reference evidence="1 2" key="1">
    <citation type="submission" date="2016-06" db="EMBL/GenBank/DDBJ databases">
        <authorList>
            <person name="Kjaerup R.B."/>
            <person name="Dalgaard T.S."/>
            <person name="Juul-Madsen H.R."/>
        </authorList>
    </citation>
    <scope>NUCLEOTIDE SEQUENCE [LARGE SCALE GENOMIC DNA]</scope>
    <source>
        <strain evidence="1 2">DSM 43904</strain>
    </source>
</reference>
<organism evidence="1 2">
    <name type="scientific">Micromonospora echinaurantiaca</name>
    <dbReference type="NCBI Taxonomy" id="47857"/>
    <lineage>
        <taxon>Bacteria</taxon>
        <taxon>Bacillati</taxon>
        <taxon>Actinomycetota</taxon>
        <taxon>Actinomycetes</taxon>
        <taxon>Micromonosporales</taxon>
        <taxon>Micromonosporaceae</taxon>
        <taxon>Micromonospora</taxon>
    </lineage>
</organism>
<dbReference type="RefSeq" id="WP_088995495.1">
    <property type="nucleotide sequence ID" value="NZ_LT607750.1"/>
</dbReference>
<proteinExistence type="predicted"/>
<dbReference type="EMBL" id="LT607750">
    <property type="protein sequence ID" value="SCG69618.1"/>
    <property type="molecule type" value="Genomic_DNA"/>
</dbReference>
<dbReference type="AlphaFoldDB" id="A0A1C5JGK1"/>
<protein>
    <submittedName>
        <fullName evidence="1">Uncharacterized protein</fullName>
    </submittedName>
</protein>
<gene>
    <name evidence="1" type="ORF">GA0070609_4429</name>
</gene>